<protein>
    <submittedName>
        <fullName evidence="2">Uncharacterized protein</fullName>
    </submittedName>
</protein>
<feature type="compositionally biased region" description="Polar residues" evidence="1">
    <location>
        <begin position="302"/>
        <end position="321"/>
    </location>
</feature>
<gene>
    <name evidence="2" type="ORF">CkaCkLH20_08071</name>
</gene>
<dbReference type="OrthoDB" id="3437384at2759"/>
<sequence>MGKFCCFPFFQREGNEDTEDVELDDVPRQRPVAAPVNMQLPQPAKLAGGNYDFEHWIASNNTTGSLASSRSHTRTPESFLPDPIGVEFDSDSDDDIHAPKTNSGAAGAVRTLARRLSQDDKKRAAASQVKLPPDVIKEQAALKRAEKAAAAYRAEVRRNSMARIQAQAESENSSARSISTRGSNRVYELETVVEDPEDHKDNIRSGPRDEVKFSVMPGSPLRDVDYPSPPTRPRNAKLPDETLKSDPADYDIKERRRDSCPRPDTGSKVSAVLQERPSMPIMPPPPTLVAKQAPDDQDDTSLRTWELSQANTQRDSQSILIVQSEDAATGLTQDTTQSNNVSESQHQSDERDKEVPQSNDQPKATSEVATASDRSRASESSQSQDGSAWKVWLLAQKLGSQENSVAAANEAAAQTEVVSSGNDEANSKVLGSATLTGSGTSGQLTIRAPLNSPDSNSPDSPIDLQSALVMNLEMENEMDRMIQQAEEEGALCQERAAAYFSQQAINHGQLDNSQPSPQVSEQDQMQDSNTTVKDQDGPQVASKTVSSSAMPTYPSSSVYSSTQNTRPPSFSTSKDASSDENSRYILESLKGIEFSPFAGMLSYAVSAFQAANQQAVSGNLRFERSDDSYRTAMSKRSTSDAALPSVALPSEEIARDENNAKLETQIETQTETHSEAPASSQLHSRKSSFLQILRHRSPSGSKGHRKSKSQPSANLAPLNTSSESLEVQKRSGHLKKLSNLSIRSNMQPISTTEAFVAPKLNESTTIIWKRAFEVEHHQREKSATPSSIRVSKSATPGQASAGVDVTSALKPNDTAVDASLSPKPTATPPASWAKWASHTRAERTAAAGSADDVKQKDFATVTASKDKQIWVTDKDSAELDAEVNQGTQSISKKLGKAMKTGLNKMVASKSKNKQSAQLEYPELEILPTKDGYKDLKALEESIAAMKSSQRAKMATNPALAIAEVENESQQSISRTLPTQILEAEHARHESADDADSSSGRHNMVANPISDGMTVRPVTPANLVAPQTDGSATATTENWVTPVSRMSDSPASGAKGGYDSEAEDNVSIGNSKSITKASA</sequence>
<evidence type="ECO:0000313" key="2">
    <source>
        <dbReference type="EMBL" id="KAF9874508.1"/>
    </source>
</evidence>
<name>A0A9P6HZK6_9PEZI</name>
<feature type="region of interest" description="Disordered" evidence="1">
    <location>
        <begin position="777"/>
        <end position="834"/>
    </location>
</feature>
<reference evidence="2" key="1">
    <citation type="submission" date="2020-03" db="EMBL/GenBank/DDBJ databases">
        <authorList>
            <person name="He L."/>
        </authorList>
    </citation>
    <scope>NUCLEOTIDE SEQUENCE</scope>
    <source>
        <strain evidence="2">CkLH20</strain>
    </source>
</reference>
<feature type="compositionally biased region" description="Polar residues" evidence="1">
    <location>
        <begin position="167"/>
        <end position="182"/>
    </location>
</feature>
<feature type="compositionally biased region" description="Basic and acidic residues" evidence="1">
    <location>
        <begin position="197"/>
        <end position="212"/>
    </location>
</feature>
<feature type="compositionally biased region" description="Polar residues" evidence="1">
    <location>
        <begin position="330"/>
        <end position="345"/>
    </location>
</feature>
<feature type="region of interest" description="Disordered" evidence="1">
    <location>
        <begin position="631"/>
        <end position="657"/>
    </location>
</feature>
<feature type="compositionally biased region" description="Polar residues" evidence="1">
    <location>
        <begin position="563"/>
        <end position="575"/>
    </location>
</feature>
<dbReference type="GeneID" id="62163860"/>
<evidence type="ECO:0000313" key="3">
    <source>
        <dbReference type="Proteomes" id="UP000781932"/>
    </source>
</evidence>
<feature type="region of interest" description="Disordered" evidence="1">
    <location>
        <begin position="696"/>
        <end position="732"/>
    </location>
</feature>
<accession>A0A9P6HZK6</accession>
<dbReference type="EMBL" id="JAATWM020000026">
    <property type="protein sequence ID" value="KAF9874508.1"/>
    <property type="molecule type" value="Genomic_DNA"/>
</dbReference>
<feature type="compositionally biased region" description="Low complexity" evidence="1">
    <location>
        <begin position="546"/>
        <end position="562"/>
    </location>
</feature>
<feature type="region of interest" description="Disordered" evidence="1">
    <location>
        <begin position="63"/>
        <end position="106"/>
    </location>
</feature>
<feature type="region of interest" description="Disordered" evidence="1">
    <location>
        <begin position="432"/>
        <end position="462"/>
    </location>
</feature>
<keyword evidence="3" id="KW-1185">Reference proteome</keyword>
<feature type="region of interest" description="Disordered" evidence="1">
    <location>
        <begin position="163"/>
        <end position="182"/>
    </location>
</feature>
<reference evidence="2" key="2">
    <citation type="submission" date="2020-11" db="EMBL/GenBank/DDBJ databases">
        <title>Whole genome sequencing of Colletotrichum sp.</title>
        <authorList>
            <person name="Li H."/>
        </authorList>
    </citation>
    <scope>NUCLEOTIDE SEQUENCE</scope>
    <source>
        <strain evidence="2">CkLH20</strain>
    </source>
</reference>
<evidence type="ECO:0000256" key="1">
    <source>
        <dbReference type="SAM" id="MobiDB-lite"/>
    </source>
</evidence>
<organism evidence="2 3">
    <name type="scientific">Colletotrichum karsti</name>
    <dbReference type="NCBI Taxonomy" id="1095194"/>
    <lineage>
        <taxon>Eukaryota</taxon>
        <taxon>Fungi</taxon>
        <taxon>Dikarya</taxon>
        <taxon>Ascomycota</taxon>
        <taxon>Pezizomycotina</taxon>
        <taxon>Sordariomycetes</taxon>
        <taxon>Hypocreomycetidae</taxon>
        <taxon>Glomerellales</taxon>
        <taxon>Glomerellaceae</taxon>
        <taxon>Colletotrichum</taxon>
        <taxon>Colletotrichum boninense species complex</taxon>
    </lineage>
</organism>
<dbReference type="Proteomes" id="UP000781932">
    <property type="component" value="Unassembled WGS sequence"/>
</dbReference>
<feature type="compositionally biased region" description="Polar residues" evidence="1">
    <location>
        <begin position="1066"/>
        <end position="1078"/>
    </location>
</feature>
<feature type="region of interest" description="Disordered" evidence="1">
    <location>
        <begin position="194"/>
        <end position="386"/>
    </location>
</feature>
<feature type="region of interest" description="Disordered" evidence="1">
    <location>
        <begin position="508"/>
        <end position="580"/>
    </location>
</feature>
<proteinExistence type="predicted"/>
<feature type="compositionally biased region" description="Polar residues" evidence="1">
    <location>
        <begin position="508"/>
        <end position="532"/>
    </location>
</feature>
<feature type="compositionally biased region" description="Basic and acidic residues" evidence="1">
    <location>
        <begin position="237"/>
        <end position="261"/>
    </location>
</feature>
<feature type="compositionally biased region" description="Polar residues" evidence="1">
    <location>
        <begin position="709"/>
        <end position="725"/>
    </location>
</feature>
<dbReference type="AlphaFoldDB" id="A0A9P6HZK6"/>
<feature type="compositionally biased region" description="Low complexity" evidence="1">
    <location>
        <begin position="432"/>
        <end position="461"/>
    </location>
</feature>
<feature type="compositionally biased region" description="Polar residues" evidence="1">
    <location>
        <begin position="783"/>
        <end position="798"/>
    </location>
</feature>
<feature type="compositionally biased region" description="Polar residues" evidence="1">
    <location>
        <begin position="356"/>
        <end position="369"/>
    </location>
</feature>
<dbReference type="RefSeq" id="XP_038743969.1">
    <property type="nucleotide sequence ID" value="XM_038890786.1"/>
</dbReference>
<feature type="compositionally biased region" description="Basic residues" evidence="1">
    <location>
        <begin position="696"/>
        <end position="708"/>
    </location>
</feature>
<feature type="region of interest" description="Disordered" evidence="1">
    <location>
        <begin position="985"/>
        <end position="1078"/>
    </location>
</feature>
<feature type="compositionally biased region" description="Basic and acidic residues" evidence="1">
    <location>
        <begin position="346"/>
        <end position="355"/>
    </location>
</feature>
<feature type="compositionally biased region" description="Polar residues" evidence="1">
    <location>
        <begin position="1027"/>
        <end position="1049"/>
    </location>
</feature>
<comment type="caution">
    <text evidence="2">The sequence shown here is derived from an EMBL/GenBank/DDBJ whole genome shotgun (WGS) entry which is preliminary data.</text>
</comment>